<dbReference type="Proteomes" id="UP000694523">
    <property type="component" value="Unplaced"/>
</dbReference>
<keyword evidence="3" id="KW-1185">Reference proteome</keyword>
<dbReference type="AlphaFoldDB" id="A0A8C6SXC4"/>
<evidence type="ECO:0000256" key="1">
    <source>
        <dbReference type="SAM" id="Phobius"/>
    </source>
</evidence>
<accession>A0A8C6SXC4</accession>
<keyword evidence="1" id="KW-0812">Transmembrane</keyword>
<keyword evidence="1" id="KW-1133">Transmembrane helix</keyword>
<name>A0A8C6SXC4_9GOBI</name>
<keyword evidence="1" id="KW-0472">Membrane</keyword>
<organism evidence="2 3">
    <name type="scientific">Neogobius melanostomus</name>
    <name type="common">round goby</name>
    <dbReference type="NCBI Taxonomy" id="47308"/>
    <lineage>
        <taxon>Eukaryota</taxon>
        <taxon>Metazoa</taxon>
        <taxon>Chordata</taxon>
        <taxon>Craniata</taxon>
        <taxon>Vertebrata</taxon>
        <taxon>Euteleostomi</taxon>
        <taxon>Actinopterygii</taxon>
        <taxon>Neopterygii</taxon>
        <taxon>Teleostei</taxon>
        <taxon>Neoteleostei</taxon>
        <taxon>Acanthomorphata</taxon>
        <taxon>Gobiaria</taxon>
        <taxon>Gobiiformes</taxon>
        <taxon>Gobioidei</taxon>
        <taxon>Gobiidae</taxon>
        <taxon>Benthophilinae</taxon>
        <taxon>Neogobiini</taxon>
        <taxon>Neogobius</taxon>
    </lineage>
</organism>
<feature type="transmembrane region" description="Helical" evidence="1">
    <location>
        <begin position="45"/>
        <end position="67"/>
    </location>
</feature>
<proteinExistence type="predicted"/>
<protein>
    <submittedName>
        <fullName evidence="2">Uncharacterized protein</fullName>
    </submittedName>
</protein>
<evidence type="ECO:0000313" key="3">
    <source>
        <dbReference type="Proteomes" id="UP000694523"/>
    </source>
</evidence>
<dbReference type="Ensembl" id="ENSNMLT00000013358.1">
    <property type="protein sequence ID" value="ENSNMLP00000011814.1"/>
    <property type="gene ID" value="ENSNMLG00000008076.1"/>
</dbReference>
<reference evidence="2" key="2">
    <citation type="submission" date="2025-09" db="UniProtKB">
        <authorList>
            <consortium name="Ensembl"/>
        </authorList>
    </citation>
    <scope>IDENTIFICATION</scope>
</reference>
<sequence length="153" mass="16302">MNRRPCLARRPKPNPELPAQITGRTFEQAGTRPLDMMAYRRGNGAVMGGSFLGSLGSLPGVIVMAMGSGDRRSAFQMTGGAATRLTDCQQNSPPAPPLLAERKRCACAAHLQAASSNCGSLLVSDRKTGHQICSSGKCEELKKKREAARFGKL</sequence>
<reference evidence="2" key="1">
    <citation type="submission" date="2025-08" db="UniProtKB">
        <authorList>
            <consortium name="Ensembl"/>
        </authorList>
    </citation>
    <scope>IDENTIFICATION</scope>
</reference>
<evidence type="ECO:0000313" key="2">
    <source>
        <dbReference type="Ensembl" id="ENSNMLP00000011814.1"/>
    </source>
</evidence>